<accession>A0A6J8DZY2</accession>
<dbReference type="SUPFAM" id="SSF52540">
    <property type="entry name" value="P-loop containing nucleoside triphosphate hydrolases"/>
    <property type="match status" value="1"/>
</dbReference>
<dbReference type="EMBL" id="CACVKT020008132">
    <property type="protein sequence ID" value="CAC5413318.1"/>
    <property type="molecule type" value="Genomic_DNA"/>
</dbReference>
<name>A0A6J8DZY2_MYTCO</name>
<gene>
    <name evidence="1" type="ORF">MCOR_46219</name>
</gene>
<protein>
    <submittedName>
        <fullName evidence="1">Uncharacterized protein</fullName>
    </submittedName>
</protein>
<dbReference type="Proteomes" id="UP000507470">
    <property type="component" value="Unassembled WGS sequence"/>
</dbReference>
<proteinExistence type="predicted"/>
<dbReference type="Gene3D" id="3.40.50.300">
    <property type="entry name" value="P-loop containing nucleotide triphosphate hydrolases"/>
    <property type="match status" value="1"/>
</dbReference>
<sequence>MENEFSSAEEFDDVVPDKTKDKHWKRKLKLIKAIRETVGSVDSGKRILNVAIIGTKGCGKSSFINTVLTSFRKDKWQLYSKVGMNNGTLSGITQHFESFSAKRDYYKEEPEVLFPTFIDINGLEDENVDFNRAFLRALFDGKIEEKEQITKLLDIYNNNPDDFKTKMIKRTEYLKIDRIIVVTTAEPREPLTAELFKCIREVANDFKGIPIFGVMTKKDKFKRLNEKRIKDFLSNLGINEDSFKLIVNYCPDAYQNMMYHWTVYPEIDVPILEILHQVINPHLGPSEDWHGFLTRILLKVVNLVCIPIQIIIWAHDDRWENSACFRN</sequence>
<keyword evidence="2" id="KW-1185">Reference proteome</keyword>
<reference evidence="1 2" key="1">
    <citation type="submission" date="2020-06" db="EMBL/GenBank/DDBJ databases">
        <authorList>
            <person name="Li R."/>
            <person name="Bekaert M."/>
        </authorList>
    </citation>
    <scope>NUCLEOTIDE SEQUENCE [LARGE SCALE GENOMIC DNA]</scope>
    <source>
        <strain evidence="2">wild</strain>
    </source>
</reference>
<evidence type="ECO:0000313" key="2">
    <source>
        <dbReference type="Proteomes" id="UP000507470"/>
    </source>
</evidence>
<organism evidence="1 2">
    <name type="scientific">Mytilus coruscus</name>
    <name type="common">Sea mussel</name>
    <dbReference type="NCBI Taxonomy" id="42192"/>
    <lineage>
        <taxon>Eukaryota</taxon>
        <taxon>Metazoa</taxon>
        <taxon>Spiralia</taxon>
        <taxon>Lophotrochozoa</taxon>
        <taxon>Mollusca</taxon>
        <taxon>Bivalvia</taxon>
        <taxon>Autobranchia</taxon>
        <taxon>Pteriomorphia</taxon>
        <taxon>Mytilida</taxon>
        <taxon>Mytiloidea</taxon>
        <taxon>Mytilidae</taxon>
        <taxon>Mytilinae</taxon>
        <taxon>Mytilus</taxon>
    </lineage>
</organism>
<dbReference type="OrthoDB" id="6149413at2759"/>
<dbReference type="AlphaFoldDB" id="A0A6J8DZY2"/>
<dbReference type="InterPro" id="IPR027417">
    <property type="entry name" value="P-loop_NTPase"/>
</dbReference>
<evidence type="ECO:0000313" key="1">
    <source>
        <dbReference type="EMBL" id="CAC5413318.1"/>
    </source>
</evidence>